<dbReference type="InterPro" id="IPR036400">
    <property type="entry name" value="Cyt_B5-like_heme/steroid_sf"/>
</dbReference>
<reference evidence="6" key="1">
    <citation type="submission" date="2025-08" db="UniProtKB">
        <authorList>
            <consortium name="Ensembl"/>
        </authorList>
    </citation>
    <scope>IDENTIFICATION</scope>
</reference>
<dbReference type="Gene3D" id="3.10.120.10">
    <property type="entry name" value="Cytochrome b5-like heme/steroid binding domain"/>
    <property type="match status" value="1"/>
</dbReference>
<name>A0A8C9D339_PANLE</name>
<protein>
    <recommendedName>
        <fullName evidence="5">Cytochrome b5 heme-binding domain-containing protein</fullName>
    </recommendedName>
</protein>
<evidence type="ECO:0000259" key="5">
    <source>
        <dbReference type="PROSITE" id="PS50255"/>
    </source>
</evidence>
<dbReference type="Proteomes" id="UP000694399">
    <property type="component" value="Unassembled WGS sequence"/>
</dbReference>
<evidence type="ECO:0000256" key="3">
    <source>
        <dbReference type="ARBA" id="ARBA00023004"/>
    </source>
</evidence>
<evidence type="ECO:0000256" key="1">
    <source>
        <dbReference type="ARBA" id="ARBA00022617"/>
    </source>
</evidence>
<evidence type="ECO:0000313" key="6">
    <source>
        <dbReference type="Ensembl" id="ENSPLOP00000010891.1"/>
    </source>
</evidence>
<dbReference type="GO" id="GO:0016717">
    <property type="term" value="F:oxidoreductase activity, acting on paired donors, with oxidation of a pair of donors resulting in the reduction of molecular oxygen to two molecules of water"/>
    <property type="evidence" value="ECO:0007669"/>
    <property type="project" value="TreeGrafter"/>
</dbReference>
<dbReference type="PRINTS" id="PR00363">
    <property type="entry name" value="CYTOCHROMEB5"/>
</dbReference>
<dbReference type="GeneTree" id="ENSGT00950000182990"/>
<evidence type="ECO:0000256" key="4">
    <source>
        <dbReference type="SAM" id="MobiDB-lite"/>
    </source>
</evidence>
<keyword evidence="3" id="KW-0408">Iron</keyword>
<reference evidence="6" key="2">
    <citation type="submission" date="2025-09" db="UniProtKB">
        <authorList>
            <consortium name="Ensembl"/>
        </authorList>
    </citation>
    <scope>IDENTIFICATION</scope>
</reference>
<keyword evidence="2" id="KW-0479">Metal-binding</keyword>
<dbReference type="GO" id="GO:0016020">
    <property type="term" value="C:membrane"/>
    <property type="evidence" value="ECO:0007669"/>
    <property type="project" value="TreeGrafter"/>
</dbReference>
<dbReference type="PANTHER" id="PTHR19353">
    <property type="entry name" value="FATTY ACID DESATURASE 2"/>
    <property type="match status" value="1"/>
</dbReference>
<dbReference type="AlphaFoldDB" id="A0A8C9D339"/>
<dbReference type="Pfam" id="PF00173">
    <property type="entry name" value="Cyt-b5"/>
    <property type="match status" value="1"/>
</dbReference>
<proteinExistence type="predicted"/>
<dbReference type="InterPro" id="IPR001199">
    <property type="entry name" value="Cyt_B5-like_heme/steroid-bd"/>
</dbReference>
<feature type="region of interest" description="Disordered" evidence="4">
    <location>
        <begin position="97"/>
        <end position="129"/>
    </location>
</feature>
<dbReference type="Ensembl" id="ENSPLOT00000012033.1">
    <property type="protein sequence ID" value="ENSPLOP00000010891.1"/>
    <property type="gene ID" value="ENSPLOG00000007974.1"/>
</dbReference>
<dbReference type="FunFam" id="3.10.120.10:FF:000007">
    <property type="entry name" value="Sulfite oxidase, mitochondrial"/>
    <property type="match status" value="1"/>
</dbReference>
<dbReference type="OMA" id="EPSCESN"/>
<feature type="compositionally biased region" description="Basic and acidic residues" evidence="4">
    <location>
        <begin position="119"/>
        <end position="129"/>
    </location>
</feature>
<sequence length="129" mass="14527">ARELGNPTPWSGSVGQKSLNMYSWQEIQKHNQKADQWLVINRKVYDVTGWANKHPGGSRVLNHYAGEDATDVFRAMHLDLDIVKLYLKPLLIGELAPEEPSQERNKKVSGVSGPLNIWRDGDKGQFSDS</sequence>
<keyword evidence="1" id="KW-0349">Heme</keyword>
<evidence type="ECO:0000256" key="2">
    <source>
        <dbReference type="ARBA" id="ARBA00022723"/>
    </source>
</evidence>
<dbReference type="SMART" id="SM01117">
    <property type="entry name" value="Cyt-b5"/>
    <property type="match status" value="1"/>
</dbReference>
<dbReference type="GO" id="GO:0046872">
    <property type="term" value="F:metal ion binding"/>
    <property type="evidence" value="ECO:0007669"/>
    <property type="project" value="UniProtKB-KW"/>
</dbReference>
<feature type="domain" description="Cytochrome b5 heme-binding" evidence="5">
    <location>
        <begin position="19"/>
        <end position="96"/>
    </location>
</feature>
<dbReference type="GO" id="GO:0006629">
    <property type="term" value="P:lipid metabolic process"/>
    <property type="evidence" value="ECO:0007669"/>
    <property type="project" value="TreeGrafter"/>
</dbReference>
<accession>A0A8C9D339</accession>
<dbReference type="InterPro" id="IPR012171">
    <property type="entry name" value="Fatty_acid_desaturase"/>
</dbReference>
<keyword evidence="7" id="KW-1185">Reference proteome</keyword>
<organism evidence="6 7">
    <name type="scientific">Panthera leo</name>
    <name type="common">Lion</name>
    <dbReference type="NCBI Taxonomy" id="9689"/>
    <lineage>
        <taxon>Eukaryota</taxon>
        <taxon>Metazoa</taxon>
        <taxon>Chordata</taxon>
        <taxon>Craniata</taxon>
        <taxon>Vertebrata</taxon>
        <taxon>Euteleostomi</taxon>
        <taxon>Mammalia</taxon>
        <taxon>Eutheria</taxon>
        <taxon>Laurasiatheria</taxon>
        <taxon>Carnivora</taxon>
        <taxon>Feliformia</taxon>
        <taxon>Felidae</taxon>
        <taxon>Pantherinae</taxon>
        <taxon>Panthera</taxon>
    </lineage>
</organism>
<evidence type="ECO:0000313" key="7">
    <source>
        <dbReference type="Proteomes" id="UP000694399"/>
    </source>
</evidence>
<dbReference type="SUPFAM" id="SSF55856">
    <property type="entry name" value="Cytochrome b5-like heme/steroid binding domain"/>
    <property type="match status" value="1"/>
</dbReference>
<dbReference type="PROSITE" id="PS50255">
    <property type="entry name" value="CYTOCHROME_B5_2"/>
    <property type="match status" value="1"/>
</dbReference>
<dbReference type="PANTHER" id="PTHR19353:SF22">
    <property type="entry name" value="FATTY ACID DESATURASE 2-LIKE PROTEIN FADS2B-RELATED"/>
    <property type="match status" value="1"/>
</dbReference>